<accession>A0A023B123</accession>
<sequence length="481" mass="55903">MRRAVALERLFLVLRLLQTRSSQGGGWTTLKDNLHYQRDVEVKERLDDIIERRQAELREWENKEKEWEQKEQEWRDKEKERELKEKERAAVCQRREGQLREELAAAELSLQGFQKELANCQNELQTNRMKLLSQQEELSAEVDTLSQTRGELSQTREELSQTREELSQAREELHHTQETLKGTEQTLKGTEQTLKGTQETLKGTQETLKGTNEALKGVQENFEKTKTELCGLKEHYKFLDEECARVKNTLAHKVRTETSLRSELGRLKEKNAAFQMAQSRDRKQDGKQDQGQDRGQVSRDPRQDQEADQVALQRGFKAELHRCVRENSKALLSLRGRMLVLRRTLRLKNFCMSVWLRALYKSDRNLLASRLRVREVCETLRHTRQTLLTTQIRLEQATRESQDLKAAIWSIWSNETNANDRKMKRLMKGLSRIIASNSTGPRAGSTPGAVCSFAVGQKFQSHHLLEAILNNYRHQTVAVTT</sequence>
<feature type="chain" id="PRO_5001511894" evidence="2">
    <location>
        <begin position="22"/>
        <end position="481"/>
    </location>
</feature>
<gene>
    <name evidence="3" type="ORF">GNI_133890</name>
</gene>
<feature type="compositionally biased region" description="Polar residues" evidence="1">
    <location>
        <begin position="144"/>
        <end position="153"/>
    </location>
</feature>
<evidence type="ECO:0000313" key="4">
    <source>
        <dbReference type="Proteomes" id="UP000019763"/>
    </source>
</evidence>
<feature type="compositionally biased region" description="Basic and acidic residues" evidence="1">
    <location>
        <begin position="154"/>
        <end position="171"/>
    </location>
</feature>
<feature type="region of interest" description="Disordered" evidence="1">
    <location>
        <begin position="143"/>
        <end position="171"/>
    </location>
</feature>
<dbReference type="VEuPathDB" id="CryptoDB:GNI_133890"/>
<evidence type="ECO:0000313" key="3">
    <source>
        <dbReference type="EMBL" id="EZG46463.1"/>
    </source>
</evidence>
<proteinExistence type="predicted"/>
<dbReference type="Gene3D" id="1.20.5.340">
    <property type="match status" value="1"/>
</dbReference>
<evidence type="ECO:0000256" key="1">
    <source>
        <dbReference type="SAM" id="MobiDB-lite"/>
    </source>
</evidence>
<feature type="region of interest" description="Disordered" evidence="1">
    <location>
        <begin position="266"/>
        <end position="308"/>
    </location>
</feature>
<dbReference type="GeneID" id="22914725"/>
<reference evidence="3" key="1">
    <citation type="submission" date="2013-12" db="EMBL/GenBank/DDBJ databases">
        <authorList>
            <person name="Omoto C.K."/>
            <person name="Sibley D."/>
            <person name="Venepally P."/>
            <person name="Hadjithomas M."/>
            <person name="Karamycheva S."/>
            <person name="Brunk B."/>
            <person name="Roos D."/>
            <person name="Caler E."/>
            <person name="Lorenzi H."/>
        </authorList>
    </citation>
    <scope>NUCLEOTIDE SEQUENCE</scope>
</reference>
<feature type="compositionally biased region" description="Basic and acidic residues" evidence="1">
    <location>
        <begin position="279"/>
        <end position="305"/>
    </location>
</feature>
<comment type="caution">
    <text evidence="3">The sequence shown here is derived from an EMBL/GenBank/DDBJ whole genome shotgun (WGS) entry which is preliminary data.</text>
</comment>
<organism evidence="3 4">
    <name type="scientific">Gregarina niphandrodes</name>
    <name type="common">Septate eugregarine</name>
    <dbReference type="NCBI Taxonomy" id="110365"/>
    <lineage>
        <taxon>Eukaryota</taxon>
        <taxon>Sar</taxon>
        <taxon>Alveolata</taxon>
        <taxon>Apicomplexa</taxon>
        <taxon>Conoidasida</taxon>
        <taxon>Gregarinasina</taxon>
        <taxon>Eugregarinorida</taxon>
        <taxon>Gregarinidae</taxon>
        <taxon>Gregarina</taxon>
    </lineage>
</organism>
<dbReference type="EMBL" id="AFNH02000994">
    <property type="protein sequence ID" value="EZG46463.1"/>
    <property type="molecule type" value="Genomic_DNA"/>
</dbReference>
<dbReference type="OrthoDB" id="7357196at2759"/>
<name>A0A023B123_GRENI</name>
<dbReference type="AlphaFoldDB" id="A0A023B123"/>
<keyword evidence="4" id="KW-1185">Reference proteome</keyword>
<feature type="signal peptide" evidence="2">
    <location>
        <begin position="1"/>
        <end position="21"/>
    </location>
</feature>
<evidence type="ECO:0000256" key="2">
    <source>
        <dbReference type="SAM" id="SignalP"/>
    </source>
</evidence>
<dbReference type="Proteomes" id="UP000019763">
    <property type="component" value="Unassembled WGS sequence"/>
</dbReference>
<keyword evidence="2" id="KW-0732">Signal</keyword>
<protein>
    <submittedName>
        <fullName evidence="3">Uncharacterized protein</fullName>
    </submittedName>
</protein>
<dbReference type="RefSeq" id="XP_011132303.1">
    <property type="nucleotide sequence ID" value="XM_011134001.1"/>
</dbReference>